<accession>A0A8C4TQ73</accession>
<dbReference type="Pfam" id="PF13927">
    <property type="entry name" value="Ig_3"/>
    <property type="match status" value="1"/>
</dbReference>
<dbReference type="Ensembl" id="ENSECRT00000034401.1">
    <property type="protein sequence ID" value="ENSECRP00000033670.1"/>
    <property type="gene ID" value="ENSECRG00000022800.1"/>
</dbReference>
<feature type="domain" description="Ig-like" evidence="3">
    <location>
        <begin position="266"/>
        <end position="353"/>
    </location>
</feature>
<sequence>MGDTVTLKCNTEGGFTGWNYYRWYKGDQTNMGNQIYSVNGQTHIFQLVAQSYKGSYRCKAYSYSSPRYSQISSPFTLAIKENPKTEVKLNNEEKPIYMGDTVTLKCNTEGGFTGWNYYWWYKEDQTNMGNQINSVNGQTYTFQLVAQTDKGSYRCKAYSYSSPRYSQTSHPVTLTTHERTAKLALNSKQIFEGDQVILYCQVDGNPAGWEYELCWNGCEKPYKSNVKSTFTISPVNVSHSGVYKCRAGKGGIYSKYSNDVQLQVSERTAKLALNSKQIFEGDQVIFYCQVDGDLARWNYELFRNGCEKPYKSDMESNFTISPVNVSHSGVYKCRAGKGGIYSKYSNDVQLQVS</sequence>
<dbReference type="PROSITE" id="PS50835">
    <property type="entry name" value="IG_LIKE"/>
    <property type="match status" value="4"/>
</dbReference>
<reference evidence="4" key="2">
    <citation type="submission" date="2025-08" db="UniProtKB">
        <authorList>
            <consortium name="Ensembl"/>
        </authorList>
    </citation>
    <scope>IDENTIFICATION</scope>
</reference>
<dbReference type="GO" id="GO:0007166">
    <property type="term" value="P:cell surface receptor signaling pathway"/>
    <property type="evidence" value="ECO:0007669"/>
    <property type="project" value="TreeGrafter"/>
</dbReference>
<dbReference type="GO" id="GO:0009897">
    <property type="term" value="C:external side of plasma membrane"/>
    <property type="evidence" value="ECO:0007669"/>
    <property type="project" value="TreeGrafter"/>
</dbReference>
<dbReference type="GeneTree" id="ENSGT00940000162700"/>
<evidence type="ECO:0000256" key="2">
    <source>
        <dbReference type="ARBA" id="ARBA00023157"/>
    </source>
</evidence>
<name>A0A8C4TQ73_ERPCA</name>
<keyword evidence="5" id="KW-1185">Reference proteome</keyword>
<dbReference type="InterPro" id="IPR003598">
    <property type="entry name" value="Ig_sub2"/>
</dbReference>
<protein>
    <recommendedName>
        <fullName evidence="3">Ig-like domain-containing protein</fullName>
    </recommendedName>
</protein>
<keyword evidence="2" id="KW-1015">Disulfide bond</keyword>
<dbReference type="Pfam" id="PF13895">
    <property type="entry name" value="Ig_2"/>
    <property type="match status" value="2"/>
</dbReference>
<evidence type="ECO:0000256" key="1">
    <source>
        <dbReference type="ARBA" id="ARBA00022729"/>
    </source>
</evidence>
<dbReference type="SMART" id="SM00408">
    <property type="entry name" value="IGc2"/>
    <property type="match status" value="3"/>
</dbReference>
<dbReference type="PANTHER" id="PTHR11481">
    <property type="entry name" value="IMMUNOGLOBULIN FC RECEPTOR"/>
    <property type="match status" value="1"/>
</dbReference>
<dbReference type="Gene3D" id="2.60.40.10">
    <property type="entry name" value="Immunoglobulins"/>
    <property type="match status" value="4"/>
</dbReference>
<keyword evidence="1" id="KW-0732">Signal</keyword>
<dbReference type="InterPro" id="IPR050488">
    <property type="entry name" value="Ig_Fc_receptor"/>
</dbReference>
<dbReference type="GO" id="GO:0006955">
    <property type="term" value="P:immune response"/>
    <property type="evidence" value="ECO:0007669"/>
    <property type="project" value="TreeGrafter"/>
</dbReference>
<reference evidence="4" key="3">
    <citation type="submission" date="2025-09" db="UniProtKB">
        <authorList>
            <consortium name="Ensembl"/>
        </authorList>
    </citation>
    <scope>IDENTIFICATION</scope>
</reference>
<dbReference type="SUPFAM" id="SSF48726">
    <property type="entry name" value="Immunoglobulin"/>
    <property type="match status" value="4"/>
</dbReference>
<proteinExistence type="predicted"/>
<dbReference type="PANTHER" id="PTHR11481:SF64">
    <property type="entry name" value="FC RECEPTOR-LIKE PROTEIN 4"/>
    <property type="match status" value="1"/>
</dbReference>
<feature type="domain" description="Ig-like" evidence="3">
    <location>
        <begin position="178"/>
        <end position="265"/>
    </location>
</feature>
<feature type="domain" description="Ig-like" evidence="3">
    <location>
        <begin position="1"/>
        <end position="72"/>
    </location>
</feature>
<organism evidence="4 5">
    <name type="scientific">Erpetoichthys calabaricus</name>
    <name type="common">Rope fish</name>
    <name type="synonym">Calamoichthys calabaricus</name>
    <dbReference type="NCBI Taxonomy" id="27687"/>
    <lineage>
        <taxon>Eukaryota</taxon>
        <taxon>Metazoa</taxon>
        <taxon>Chordata</taxon>
        <taxon>Craniata</taxon>
        <taxon>Vertebrata</taxon>
        <taxon>Euteleostomi</taxon>
        <taxon>Actinopterygii</taxon>
        <taxon>Polypteriformes</taxon>
        <taxon>Polypteridae</taxon>
        <taxon>Erpetoichthys</taxon>
    </lineage>
</organism>
<dbReference type="InterPro" id="IPR003599">
    <property type="entry name" value="Ig_sub"/>
</dbReference>
<dbReference type="Proteomes" id="UP000694620">
    <property type="component" value="Chromosome 16"/>
</dbReference>
<dbReference type="InterPro" id="IPR036179">
    <property type="entry name" value="Ig-like_dom_sf"/>
</dbReference>
<dbReference type="AlphaFoldDB" id="A0A8C4TQ73"/>
<evidence type="ECO:0000259" key="3">
    <source>
        <dbReference type="PROSITE" id="PS50835"/>
    </source>
</evidence>
<reference evidence="4" key="1">
    <citation type="submission" date="2021-06" db="EMBL/GenBank/DDBJ databases">
        <authorList>
            <consortium name="Wellcome Sanger Institute Data Sharing"/>
        </authorList>
    </citation>
    <scope>NUCLEOTIDE SEQUENCE [LARGE SCALE GENOMIC DNA]</scope>
</reference>
<evidence type="ECO:0000313" key="5">
    <source>
        <dbReference type="Proteomes" id="UP000694620"/>
    </source>
</evidence>
<dbReference type="InterPro" id="IPR007110">
    <property type="entry name" value="Ig-like_dom"/>
</dbReference>
<evidence type="ECO:0000313" key="4">
    <source>
        <dbReference type="Ensembl" id="ENSECRP00000033670.1"/>
    </source>
</evidence>
<dbReference type="SMART" id="SM00409">
    <property type="entry name" value="IG"/>
    <property type="match status" value="4"/>
</dbReference>
<dbReference type="InterPro" id="IPR013783">
    <property type="entry name" value="Ig-like_fold"/>
</dbReference>
<dbReference type="GO" id="GO:0004888">
    <property type="term" value="F:transmembrane signaling receptor activity"/>
    <property type="evidence" value="ECO:0007669"/>
    <property type="project" value="TreeGrafter"/>
</dbReference>
<feature type="domain" description="Ig-like" evidence="3">
    <location>
        <begin position="83"/>
        <end position="175"/>
    </location>
</feature>